<dbReference type="OrthoDB" id="8479677at2"/>
<gene>
    <name evidence="1" type="ORF">C8P69_10268</name>
</gene>
<sequence length="217" mass="23731">MTSQTPDPLIYVVEIDLPPEDGPRSLATFSRWYANVHAPHLYEAGFTTCTSYRAVRGGMGIVDIYQAPDWLVFAGERFARYRQVAAADPHLPLFMAGIANRRTPYVAVDGLAAAAPLASDWIALWRFSAGTELFAETQAWLAATGFTARLLRRTREAPTGGSDRPNAALLIESRSKPLEALPVDAPQALRAAVVAAEPFAGYRLYPWPDDARLMNPG</sequence>
<dbReference type="EMBL" id="PZZL01000002">
    <property type="protein sequence ID" value="PTM60686.1"/>
    <property type="molecule type" value="Genomic_DNA"/>
</dbReference>
<keyword evidence="2" id="KW-1185">Reference proteome</keyword>
<evidence type="ECO:0000313" key="1">
    <source>
        <dbReference type="EMBL" id="PTM60686.1"/>
    </source>
</evidence>
<dbReference type="Proteomes" id="UP000241808">
    <property type="component" value="Unassembled WGS sequence"/>
</dbReference>
<name>A0A2T4ZFM9_9HYPH</name>
<organism evidence="1 2">
    <name type="scientific">Phreatobacter oligotrophus</name>
    <dbReference type="NCBI Taxonomy" id="1122261"/>
    <lineage>
        <taxon>Bacteria</taxon>
        <taxon>Pseudomonadati</taxon>
        <taxon>Pseudomonadota</taxon>
        <taxon>Alphaproteobacteria</taxon>
        <taxon>Hyphomicrobiales</taxon>
        <taxon>Phreatobacteraceae</taxon>
        <taxon>Phreatobacter</taxon>
    </lineage>
</organism>
<comment type="caution">
    <text evidence="1">The sequence shown here is derived from an EMBL/GenBank/DDBJ whole genome shotgun (WGS) entry which is preliminary data.</text>
</comment>
<proteinExistence type="predicted"/>
<dbReference type="AlphaFoldDB" id="A0A2T4ZFM9"/>
<dbReference type="RefSeq" id="WP_108174644.1">
    <property type="nucleotide sequence ID" value="NZ_PZZL01000002.1"/>
</dbReference>
<evidence type="ECO:0000313" key="2">
    <source>
        <dbReference type="Proteomes" id="UP000241808"/>
    </source>
</evidence>
<reference evidence="1 2" key="1">
    <citation type="submission" date="2018-04" db="EMBL/GenBank/DDBJ databases">
        <title>Genomic Encyclopedia of Archaeal and Bacterial Type Strains, Phase II (KMG-II): from individual species to whole genera.</title>
        <authorList>
            <person name="Goeker M."/>
        </authorList>
    </citation>
    <scope>NUCLEOTIDE SEQUENCE [LARGE SCALE GENOMIC DNA]</scope>
    <source>
        <strain evidence="1 2">DSM 25521</strain>
    </source>
</reference>
<accession>A0A2T4ZFM9</accession>
<protein>
    <recommendedName>
        <fullName evidence="3">NIPSNAP protein</fullName>
    </recommendedName>
</protein>
<evidence type="ECO:0008006" key="3">
    <source>
        <dbReference type="Google" id="ProtNLM"/>
    </source>
</evidence>